<comment type="similarity">
    <text evidence="1 4 5">Belongs to the bacterial ribosomal protein bL17 family.</text>
</comment>
<evidence type="ECO:0000256" key="2">
    <source>
        <dbReference type="ARBA" id="ARBA00022980"/>
    </source>
</evidence>
<dbReference type="PANTHER" id="PTHR14413:SF16">
    <property type="entry name" value="LARGE RIBOSOMAL SUBUNIT PROTEIN BL17M"/>
    <property type="match status" value="1"/>
</dbReference>
<feature type="compositionally biased region" description="Basic and acidic residues" evidence="6">
    <location>
        <begin position="129"/>
        <end position="150"/>
    </location>
</feature>
<comment type="subunit">
    <text evidence="4">Part of the 50S ribosomal subunit. Contacts protein L32.</text>
</comment>
<keyword evidence="3 4" id="KW-0687">Ribonucleoprotein</keyword>
<dbReference type="Gene3D" id="3.90.1030.10">
    <property type="entry name" value="Ribosomal protein L17"/>
    <property type="match status" value="1"/>
</dbReference>
<dbReference type="GO" id="GO:0006412">
    <property type="term" value="P:translation"/>
    <property type="evidence" value="ECO:0007669"/>
    <property type="project" value="UniProtKB-UniRule"/>
</dbReference>
<protein>
    <recommendedName>
        <fullName evidence="4">Large ribosomal subunit protein bL17</fullName>
    </recommendedName>
</protein>
<evidence type="ECO:0000256" key="3">
    <source>
        <dbReference type="ARBA" id="ARBA00023274"/>
    </source>
</evidence>
<dbReference type="SUPFAM" id="SSF64263">
    <property type="entry name" value="Prokaryotic ribosomal protein L17"/>
    <property type="match status" value="1"/>
</dbReference>
<dbReference type="GO" id="GO:0003735">
    <property type="term" value="F:structural constituent of ribosome"/>
    <property type="evidence" value="ECO:0007669"/>
    <property type="project" value="InterPro"/>
</dbReference>
<evidence type="ECO:0000313" key="7">
    <source>
        <dbReference type="EMBL" id="HGY54425.1"/>
    </source>
</evidence>
<feature type="region of interest" description="Disordered" evidence="6">
    <location>
        <begin position="129"/>
        <end position="183"/>
    </location>
</feature>
<name>A0A7V4WTR4_CALAY</name>
<dbReference type="HAMAP" id="MF_01368">
    <property type="entry name" value="Ribosomal_bL17"/>
    <property type="match status" value="1"/>
</dbReference>
<dbReference type="InterPro" id="IPR000456">
    <property type="entry name" value="Ribosomal_bL17"/>
</dbReference>
<comment type="caution">
    <text evidence="7">The sequence shown here is derived from an EMBL/GenBank/DDBJ whole genome shotgun (WGS) entry which is preliminary data.</text>
</comment>
<feature type="compositionally biased region" description="Low complexity" evidence="6">
    <location>
        <begin position="151"/>
        <end position="165"/>
    </location>
</feature>
<evidence type="ECO:0000256" key="1">
    <source>
        <dbReference type="ARBA" id="ARBA00008777"/>
    </source>
</evidence>
<dbReference type="InterPro" id="IPR047859">
    <property type="entry name" value="Ribosomal_bL17_CS"/>
</dbReference>
<reference evidence="7" key="1">
    <citation type="journal article" date="2020" name="mSystems">
        <title>Genome- and Community-Level Interaction Insights into Carbon Utilization and Element Cycling Functions of Hydrothermarchaeota in Hydrothermal Sediment.</title>
        <authorList>
            <person name="Zhou Z."/>
            <person name="Liu Y."/>
            <person name="Xu W."/>
            <person name="Pan J."/>
            <person name="Luo Z.H."/>
            <person name="Li M."/>
        </authorList>
    </citation>
    <scope>NUCLEOTIDE SEQUENCE [LARGE SCALE GENOMIC DNA]</scope>
    <source>
        <strain evidence="7">HyVt-577</strain>
    </source>
</reference>
<gene>
    <name evidence="4" type="primary">rplQ</name>
    <name evidence="7" type="ORF">ENK44_01860</name>
</gene>
<dbReference type="NCBIfam" id="TIGR00059">
    <property type="entry name" value="L17"/>
    <property type="match status" value="1"/>
</dbReference>
<dbReference type="PROSITE" id="PS01167">
    <property type="entry name" value="RIBOSOMAL_L17"/>
    <property type="match status" value="1"/>
</dbReference>
<dbReference type="InterPro" id="IPR036373">
    <property type="entry name" value="Ribosomal_bL17_sf"/>
</dbReference>
<organism evidence="7">
    <name type="scientific">Caldithrix abyssi</name>
    <dbReference type="NCBI Taxonomy" id="187145"/>
    <lineage>
        <taxon>Bacteria</taxon>
        <taxon>Pseudomonadati</taxon>
        <taxon>Calditrichota</taxon>
        <taxon>Calditrichia</taxon>
        <taxon>Calditrichales</taxon>
        <taxon>Calditrichaceae</taxon>
        <taxon>Caldithrix</taxon>
    </lineage>
</organism>
<evidence type="ECO:0000256" key="6">
    <source>
        <dbReference type="SAM" id="MobiDB-lite"/>
    </source>
</evidence>
<evidence type="ECO:0000256" key="5">
    <source>
        <dbReference type="RuleBase" id="RU000660"/>
    </source>
</evidence>
<proteinExistence type="inferred from homology"/>
<dbReference type="GO" id="GO:0022625">
    <property type="term" value="C:cytosolic large ribosomal subunit"/>
    <property type="evidence" value="ECO:0007669"/>
    <property type="project" value="TreeGrafter"/>
</dbReference>
<dbReference type="Pfam" id="PF01196">
    <property type="entry name" value="Ribosomal_L17"/>
    <property type="match status" value="1"/>
</dbReference>
<dbReference type="PANTHER" id="PTHR14413">
    <property type="entry name" value="RIBOSOMAL PROTEIN L17"/>
    <property type="match status" value="1"/>
</dbReference>
<sequence length="183" mass="20677">MRHRKKGNHLSRTSSHKTALMRNLAAQVIEHKEIKTTHAKAKELRGYVERLITYGKKGTVHHRRLAFKFLQDKQAVNSLFEEVAPSFENRNGGYTRIIKLGNRKGDNAPISLFQLVGFEKISDKAAAKAEKDKKKVAKKEKAAKETETKAQESAAEEPATQAEPEAPAEEKEAEKEDEEKKED</sequence>
<dbReference type="AlphaFoldDB" id="A0A7V4WTR4"/>
<keyword evidence="2 4" id="KW-0689">Ribosomal protein</keyword>
<dbReference type="Proteomes" id="UP000885779">
    <property type="component" value="Unassembled WGS sequence"/>
</dbReference>
<dbReference type="EMBL" id="DRQG01000019">
    <property type="protein sequence ID" value="HGY54425.1"/>
    <property type="molecule type" value="Genomic_DNA"/>
</dbReference>
<evidence type="ECO:0000256" key="4">
    <source>
        <dbReference type="HAMAP-Rule" id="MF_01368"/>
    </source>
</evidence>
<dbReference type="FunFam" id="3.90.1030.10:FF:000001">
    <property type="entry name" value="50S ribosomal protein L17"/>
    <property type="match status" value="1"/>
</dbReference>
<accession>A0A7V4WTR4</accession>